<dbReference type="CDD" id="cd17748">
    <property type="entry name" value="BRCT_DNA_ligase_like"/>
    <property type="match status" value="1"/>
</dbReference>
<dbReference type="PANTHER" id="PTHR23389">
    <property type="entry name" value="CHROMOSOME TRANSMISSION FIDELITY FACTOR 18"/>
    <property type="match status" value="1"/>
</dbReference>
<keyword evidence="14" id="KW-0464">Manganese</keyword>
<proteinExistence type="inferred from homology"/>
<feature type="binding site" evidence="14">
    <location>
        <position position="509"/>
    </location>
    <ligand>
        <name>Zn(2+)</name>
        <dbReference type="ChEBI" id="CHEBI:29105"/>
    </ligand>
</feature>
<dbReference type="Pfam" id="PF01653">
    <property type="entry name" value="DNA_ligase_aden"/>
    <property type="match status" value="2"/>
</dbReference>
<dbReference type="Pfam" id="PF03119">
    <property type="entry name" value="DNA_ligase_ZBD"/>
    <property type="match status" value="1"/>
</dbReference>
<name>A0A1S7LMV7_MAGMO</name>
<dbReference type="SUPFAM" id="SSF50249">
    <property type="entry name" value="Nucleic acid-binding proteins"/>
    <property type="match status" value="1"/>
</dbReference>
<dbReference type="GO" id="GO:0003911">
    <property type="term" value="F:DNA ligase (NAD+) activity"/>
    <property type="evidence" value="ECO:0007669"/>
    <property type="project" value="UniProtKB-UniRule"/>
</dbReference>
<keyword evidence="7 14" id="KW-0227">DNA damage</keyword>
<sequence>MSDAPSRAFELRRLLNLYSHHYYVLDEPLVPDSDYDTLFQELQKLEANNPKLITPDSPTHRVGGAPLDGFEKVAHRVPMLSLDNAFGAEDIQEFDRRIQEGLINHAVDQATQTFLAEKKIENLGLHAHETETLESLAKQVIAAIQQSLPLQIVTSKPQQQSLFDDAPEDEVETLPTVQHLRSSGRKQDDLLRRLRLWCVNNKRLNITYVAEPKLDGLALSLTYEQGVLVRAATRGDGQTGEDVTPHAKTIVDVPLQLQGEGWPEVLEVRGEVYMPLEQFEKLNKAARESDEKVFANPRNAAAGSLRQLDPSIAASRGLRMFCYGTGLVEGGTLPTSYWETLQQLQSWGFQTNSEARKVEGHAACNQYCDLLVERRDVLPYEIDGAVIKVDDQSYREQLGFVARAPRWAVAYKFPAVEASTVVEAIDVQVGRTGALTPVARLQPVSVAGVTVTNATLHNFQELARKDVRVGDRVSVRRAGDVIPEVVRVIDPEREERTPLMAELDNCPICKAPAEREGDETVLRCTGGLTCPAQAKEGIKHFAARRAMNIDGLGDKLVDLLMREELIKQVADLYRLETNRSTLVGLERLGGKSVANLLAAIETSKQAEPGRFLFALGIREVGQATGRALADHFADLNALMEASTDDLVAISDVGPVVAERIHHFFEQAHNRAAMADLAELGIVAARETWRVEAPEDEQGAVLTGLTVVLTGTLSISRDVAKGQLEALGAKVTGSVSKKTGCLIAGADAGSKLAKAQKAGVPVLDEEGLNRLLAGDIPDKIKSSFS</sequence>
<evidence type="ECO:0000256" key="14">
    <source>
        <dbReference type="HAMAP-Rule" id="MF_01588"/>
    </source>
</evidence>
<dbReference type="Pfam" id="PF12826">
    <property type="entry name" value="HHH_2"/>
    <property type="match status" value="1"/>
</dbReference>
<dbReference type="FunFam" id="1.10.150.20:FF:000007">
    <property type="entry name" value="DNA ligase"/>
    <property type="match status" value="1"/>
</dbReference>
<keyword evidence="4 14" id="KW-0436">Ligase</keyword>
<evidence type="ECO:0000256" key="8">
    <source>
        <dbReference type="ARBA" id="ARBA00022833"/>
    </source>
</evidence>
<comment type="cofactor">
    <cofactor evidence="14">
        <name>Mg(2+)</name>
        <dbReference type="ChEBI" id="CHEBI:18420"/>
    </cofactor>
    <cofactor evidence="14">
        <name>Mn(2+)</name>
        <dbReference type="ChEBI" id="CHEBI:29035"/>
    </cofactor>
</comment>
<protein>
    <recommendedName>
        <fullName evidence="3 14">DNA ligase</fullName>
        <ecNumber evidence="2 14">6.5.1.2</ecNumber>
    </recommendedName>
    <alternativeName>
        <fullName evidence="14">Polydeoxyribonucleotide synthase [NAD(+)]</fullName>
    </alternativeName>
</protein>
<dbReference type="InterPro" id="IPR013839">
    <property type="entry name" value="DNAligase_adenylation"/>
</dbReference>
<evidence type="ECO:0000256" key="15">
    <source>
        <dbReference type="RuleBase" id="RU000618"/>
    </source>
</evidence>
<evidence type="ECO:0000256" key="1">
    <source>
        <dbReference type="ARBA" id="ARBA00004067"/>
    </source>
</evidence>
<dbReference type="Gene3D" id="3.40.50.10190">
    <property type="entry name" value="BRCT domain"/>
    <property type="match status" value="1"/>
</dbReference>
<feature type="binding site" evidence="14">
    <location>
        <position position="388"/>
    </location>
    <ligand>
        <name>NAD(+)</name>
        <dbReference type="ChEBI" id="CHEBI:57540"/>
    </ligand>
</feature>
<dbReference type="SUPFAM" id="SSF47781">
    <property type="entry name" value="RuvA domain 2-like"/>
    <property type="match status" value="1"/>
</dbReference>
<dbReference type="InterPro" id="IPR004149">
    <property type="entry name" value="Znf_DNAligase_C4"/>
</dbReference>
<dbReference type="EC" id="6.5.1.2" evidence="2 14"/>
<feature type="binding site" evidence="14">
    <location>
        <position position="530"/>
    </location>
    <ligand>
        <name>Zn(2+)</name>
        <dbReference type="ChEBI" id="CHEBI:29105"/>
    </ligand>
</feature>
<evidence type="ECO:0000313" key="17">
    <source>
        <dbReference type="EMBL" id="CRH07753.1"/>
    </source>
</evidence>
<comment type="similarity">
    <text evidence="13 14">Belongs to the NAD-dependent DNA ligase family. LigA subfamily.</text>
</comment>
<keyword evidence="9 14" id="KW-0460">Magnesium</keyword>
<evidence type="ECO:0000256" key="7">
    <source>
        <dbReference type="ARBA" id="ARBA00022763"/>
    </source>
</evidence>
<evidence type="ECO:0000256" key="4">
    <source>
        <dbReference type="ARBA" id="ARBA00022598"/>
    </source>
</evidence>
<dbReference type="AlphaFoldDB" id="A0A1S7LMV7"/>
<keyword evidence="10 14" id="KW-0520">NAD</keyword>
<dbReference type="InterPro" id="IPR001679">
    <property type="entry name" value="DNA_ligase"/>
</dbReference>
<dbReference type="InterPro" id="IPR013840">
    <property type="entry name" value="DNAligase_N"/>
</dbReference>
<dbReference type="FunFam" id="3.30.470.30:FF:000001">
    <property type="entry name" value="DNA ligase"/>
    <property type="match status" value="1"/>
</dbReference>
<reference evidence="17" key="1">
    <citation type="submission" date="2015-04" db="EMBL/GenBank/DDBJ databases">
        <authorList>
            <person name="Syromyatnikov M.Y."/>
            <person name="Popov V.N."/>
        </authorList>
    </citation>
    <scope>NUCLEOTIDE SEQUENCE</scope>
    <source>
        <strain evidence="17">MO-1</strain>
    </source>
</reference>
<dbReference type="InterPro" id="IPR001357">
    <property type="entry name" value="BRCT_dom"/>
</dbReference>
<dbReference type="InterPro" id="IPR010994">
    <property type="entry name" value="RuvA_2-like"/>
</dbReference>
<feature type="active site" description="N6-AMP-lysine intermediate" evidence="14">
    <location>
        <position position="213"/>
    </location>
</feature>
<keyword evidence="5 14" id="KW-0235">DNA replication</keyword>
<feature type="binding site" evidence="14">
    <location>
        <position position="412"/>
    </location>
    <ligand>
        <name>NAD(+)</name>
        <dbReference type="ChEBI" id="CHEBI:57540"/>
    </ligand>
</feature>
<dbReference type="NCBIfam" id="TIGR00575">
    <property type="entry name" value="dnlj"/>
    <property type="match status" value="1"/>
</dbReference>
<feature type="binding site" evidence="14">
    <location>
        <begin position="32"/>
        <end position="36"/>
    </location>
    <ligand>
        <name>NAD(+)</name>
        <dbReference type="ChEBI" id="CHEBI:57540"/>
    </ligand>
</feature>
<dbReference type="GO" id="GO:0046872">
    <property type="term" value="F:metal ion binding"/>
    <property type="evidence" value="ECO:0007669"/>
    <property type="project" value="UniProtKB-KW"/>
</dbReference>
<dbReference type="CDD" id="cd00114">
    <property type="entry name" value="LIGANc"/>
    <property type="match status" value="1"/>
</dbReference>
<dbReference type="Gene3D" id="2.40.50.140">
    <property type="entry name" value="Nucleic acid-binding proteins"/>
    <property type="match status" value="1"/>
</dbReference>
<dbReference type="InterPro" id="IPR041663">
    <property type="entry name" value="DisA/LigA_HHH"/>
</dbReference>
<accession>A0A1S7LMV7</accession>
<evidence type="ECO:0000256" key="6">
    <source>
        <dbReference type="ARBA" id="ARBA00022723"/>
    </source>
</evidence>
<evidence type="ECO:0000256" key="3">
    <source>
        <dbReference type="ARBA" id="ARBA00013308"/>
    </source>
</evidence>
<dbReference type="PROSITE" id="PS50172">
    <property type="entry name" value="BRCT"/>
    <property type="match status" value="1"/>
</dbReference>
<evidence type="ECO:0000256" key="12">
    <source>
        <dbReference type="ARBA" id="ARBA00034005"/>
    </source>
</evidence>
<dbReference type="Gene3D" id="1.10.150.20">
    <property type="entry name" value="5' to 3' exonuclease, C-terminal subdomain"/>
    <property type="match status" value="2"/>
</dbReference>
<comment type="catalytic activity">
    <reaction evidence="12 14 15">
        <text>NAD(+) + (deoxyribonucleotide)n-3'-hydroxyl + 5'-phospho-(deoxyribonucleotide)m = (deoxyribonucleotide)n+m + AMP + beta-nicotinamide D-nucleotide.</text>
        <dbReference type="EC" id="6.5.1.2"/>
    </reaction>
</comment>
<comment type="function">
    <text evidence="1 14">DNA ligase that catalyzes the formation of phosphodiester linkages between 5'-phosphoryl and 3'-hydroxyl groups in double-stranded DNA using NAD as a coenzyme and as the energy source for the reaction. It is essential for DNA replication and repair of damaged DNA.</text>
</comment>
<dbReference type="Pfam" id="PF03120">
    <property type="entry name" value="OB_DNA_ligase"/>
    <property type="match status" value="1"/>
</dbReference>
<dbReference type="InterPro" id="IPR003583">
    <property type="entry name" value="Hlx-hairpin-Hlx_DNA-bd_motif"/>
</dbReference>
<dbReference type="FunFam" id="1.10.150.20:FF:000006">
    <property type="entry name" value="DNA ligase"/>
    <property type="match status" value="1"/>
</dbReference>
<dbReference type="SMART" id="SM00278">
    <property type="entry name" value="HhH1"/>
    <property type="match status" value="4"/>
</dbReference>
<keyword evidence="11 14" id="KW-0234">DNA repair</keyword>
<dbReference type="SMART" id="SM00532">
    <property type="entry name" value="LIGANc"/>
    <property type="match status" value="1"/>
</dbReference>
<evidence type="ECO:0000256" key="2">
    <source>
        <dbReference type="ARBA" id="ARBA00012722"/>
    </source>
</evidence>
<dbReference type="GO" id="GO:0005829">
    <property type="term" value="C:cytosol"/>
    <property type="evidence" value="ECO:0007669"/>
    <property type="project" value="TreeGrafter"/>
</dbReference>
<dbReference type="InterPro" id="IPR004150">
    <property type="entry name" value="NAD_DNA_ligase_OB"/>
</dbReference>
<dbReference type="Gene3D" id="3.30.470.30">
    <property type="entry name" value="DNA ligase/mRNA capping enzyme"/>
    <property type="match status" value="2"/>
</dbReference>
<dbReference type="EMBL" id="LO017727">
    <property type="protein sequence ID" value="CRH07753.1"/>
    <property type="molecule type" value="Genomic_DNA"/>
</dbReference>
<dbReference type="SUPFAM" id="SSF52113">
    <property type="entry name" value="BRCT domain"/>
    <property type="match status" value="1"/>
</dbReference>
<feature type="binding site" evidence="14">
    <location>
        <position position="211"/>
    </location>
    <ligand>
        <name>NAD(+)</name>
        <dbReference type="ChEBI" id="CHEBI:57540"/>
    </ligand>
</feature>
<dbReference type="Gene3D" id="6.20.10.30">
    <property type="match status" value="1"/>
</dbReference>
<evidence type="ECO:0000256" key="13">
    <source>
        <dbReference type="ARBA" id="ARBA00060881"/>
    </source>
</evidence>
<feature type="domain" description="BRCT" evidence="16">
    <location>
        <begin position="696"/>
        <end position="767"/>
    </location>
</feature>
<dbReference type="HAMAP" id="MF_01588">
    <property type="entry name" value="DNA_ligase_A"/>
    <property type="match status" value="1"/>
</dbReference>
<dbReference type="GO" id="GO:0006281">
    <property type="term" value="P:DNA repair"/>
    <property type="evidence" value="ECO:0007669"/>
    <property type="project" value="UniProtKB-KW"/>
</dbReference>
<comment type="caution">
    <text evidence="14">Lacks conserved residue(s) required for the propagation of feature annotation.</text>
</comment>
<feature type="binding site" evidence="14">
    <location>
        <position position="506"/>
    </location>
    <ligand>
        <name>Zn(2+)</name>
        <dbReference type="ChEBI" id="CHEBI:29105"/>
    </ligand>
</feature>
<feature type="binding site" evidence="14">
    <location>
        <begin position="81"/>
        <end position="82"/>
    </location>
    <ligand>
        <name>NAD(+)</name>
        <dbReference type="ChEBI" id="CHEBI:57540"/>
    </ligand>
</feature>
<dbReference type="NCBIfam" id="NF005932">
    <property type="entry name" value="PRK07956.1"/>
    <property type="match status" value="1"/>
</dbReference>
<evidence type="ECO:0000259" key="16">
    <source>
        <dbReference type="PROSITE" id="PS50172"/>
    </source>
</evidence>
<dbReference type="InterPro" id="IPR036420">
    <property type="entry name" value="BRCT_dom_sf"/>
</dbReference>
<evidence type="ECO:0000256" key="5">
    <source>
        <dbReference type="ARBA" id="ARBA00022705"/>
    </source>
</evidence>
<dbReference type="SUPFAM" id="SSF56091">
    <property type="entry name" value="DNA ligase/mRNA capping enzyme, catalytic domain"/>
    <property type="match status" value="2"/>
</dbReference>
<evidence type="ECO:0000256" key="10">
    <source>
        <dbReference type="ARBA" id="ARBA00023027"/>
    </source>
</evidence>
<dbReference type="SMART" id="SM00292">
    <property type="entry name" value="BRCT"/>
    <property type="match status" value="1"/>
</dbReference>
<organism evidence="17">
    <name type="scientific">Magnetococcus massalia (strain MO-1)</name>
    <dbReference type="NCBI Taxonomy" id="451514"/>
    <lineage>
        <taxon>Bacteria</taxon>
        <taxon>Pseudomonadati</taxon>
        <taxon>Pseudomonadota</taxon>
        <taxon>Magnetococcia</taxon>
        <taxon>Magnetococcales</taxon>
        <taxon>Magnetococcaceae</taxon>
        <taxon>Magnetococcus</taxon>
    </lineage>
</organism>
<feature type="binding site" evidence="14">
    <location>
        <position position="234"/>
    </location>
    <ligand>
        <name>NAD(+)</name>
        <dbReference type="ChEBI" id="CHEBI:57540"/>
    </ligand>
</feature>
<dbReference type="PROSITE" id="PS01055">
    <property type="entry name" value="DNA_LIGASE_N1"/>
    <property type="match status" value="1"/>
</dbReference>
<dbReference type="FunFam" id="2.40.50.140:FF:000012">
    <property type="entry name" value="DNA ligase"/>
    <property type="match status" value="1"/>
</dbReference>
<dbReference type="PIRSF" id="PIRSF001604">
    <property type="entry name" value="LigA"/>
    <property type="match status" value="1"/>
</dbReference>
<dbReference type="InterPro" id="IPR033136">
    <property type="entry name" value="DNA_ligase_CS"/>
</dbReference>
<dbReference type="GO" id="GO:0006260">
    <property type="term" value="P:DNA replication"/>
    <property type="evidence" value="ECO:0007669"/>
    <property type="project" value="UniProtKB-KW"/>
</dbReference>
<evidence type="ECO:0000256" key="9">
    <source>
        <dbReference type="ARBA" id="ARBA00022842"/>
    </source>
</evidence>
<dbReference type="Pfam" id="PF00533">
    <property type="entry name" value="BRCT"/>
    <property type="match status" value="1"/>
</dbReference>
<keyword evidence="8 14" id="KW-0862">Zinc</keyword>
<dbReference type="Gene3D" id="1.10.287.610">
    <property type="entry name" value="Helix hairpin bin"/>
    <property type="match status" value="1"/>
</dbReference>
<keyword evidence="6 14" id="KW-0479">Metal-binding</keyword>
<dbReference type="GO" id="GO:0003677">
    <property type="term" value="F:DNA binding"/>
    <property type="evidence" value="ECO:0007669"/>
    <property type="project" value="InterPro"/>
</dbReference>
<dbReference type="InterPro" id="IPR012340">
    <property type="entry name" value="NA-bd_OB-fold"/>
</dbReference>
<dbReference type="PANTHER" id="PTHR23389:SF9">
    <property type="entry name" value="DNA LIGASE"/>
    <property type="match status" value="1"/>
</dbReference>
<dbReference type="PROSITE" id="PS01056">
    <property type="entry name" value="DNA_LIGASE_N2"/>
    <property type="match status" value="1"/>
</dbReference>
<dbReference type="InterPro" id="IPR018239">
    <property type="entry name" value="DNA_ligase_AS"/>
</dbReference>
<feature type="binding site" evidence="14">
    <location>
        <position position="271"/>
    </location>
    <ligand>
        <name>NAD(+)</name>
        <dbReference type="ChEBI" id="CHEBI:57540"/>
    </ligand>
</feature>
<evidence type="ECO:0000256" key="11">
    <source>
        <dbReference type="ARBA" id="ARBA00023204"/>
    </source>
</evidence>
<gene>
    <name evidence="14 17" type="primary">ligA</name>
    <name evidence="17" type="ORF">MAGMO_3620</name>
</gene>